<gene>
    <name evidence="4" type="primary">LOC100274918</name>
</gene>
<dbReference type="SMART" id="SM01357">
    <property type="entry name" value="Antimicrobial21"/>
    <property type="match status" value="2"/>
</dbReference>
<feature type="region of interest" description="Disordered" evidence="1">
    <location>
        <begin position="170"/>
        <end position="211"/>
    </location>
</feature>
<feature type="domain" description="Plant antimicrobial peptide" evidence="3">
    <location>
        <begin position="90"/>
        <end position="122"/>
    </location>
</feature>
<evidence type="ECO:0000256" key="2">
    <source>
        <dbReference type="SAM" id="SignalP"/>
    </source>
</evidence>
<dbReference type="AlphaFoldDB" id="A0A804P0S3"/>
<dbReference type="Gramene" id="Zm00001eb200480_T003">
    <property type="protein sequence ID" value="Zm00001eb200480_P003"/>
    <property type="gene ID" value="Zm00001eb200480"/>
</dbReference>
<evidence type="ECO:0000313" key="4">
    <source>
        <dbReference type="EnsemblPlants" id="Zm00001eb200480_P003"/>
    </source>
</evidence>
<reference evidence="5" key="1">
    <citation type="journal article" date="2009" name="Science">
        <title>The B73 maize genome: complexity, diversity, and dynamics.</title>
        <authorList>
            <person name="Schnable P.S."/>
            <person name="Ware D."/>
            <person name="Fulton R.S."/>
            <person name="Stein J.C."/>
            <person name="Wei F."/>
            <person name="Pasternak S."/>
            <person name="Liang C."/>
            <person name="Zhang J."/>
            <person name="Fulton L."/>
            <person name="Graves T.A."/>
            <person name="Minx P."/>
            <person name="Reily A.D."/>
            <person name="Courtney L."/>
            <person name="Kruchowski S.S."/>
            <person name="Tomlinson C."/>
            <person name="Strong C."/>
            <person name="Delehaunty K."/>
            <person name="Fronick C."/>
            <person name="Courtney B."/>
            <person name="Rock S.M."/>
            <person name="Belter E."/>
            <person name="Du F."/>
            <person name="Kim K."/>
            <person name="Abbott R.M."/>
            <person name="Cotton M."/>
            <person name="Levy A."/>
            <person name="Marchetto P."/>
            <person name="Ochoa K."/>
            <person name="Jackson S.M."/>
            <person name="Gillam B."/>
            <person name="Chen W."/>
            <person name="Yan L."/>
            <person name="Higginbotham J."/>
            <person name="Cardenas M."/>
            <person name="Waligorski J."/>
            <person name="Applebaum E."/>
            <person name="Phelps L."/>
            <person name="Falcone J."/>
            <person name="Kanchi K."/>
            <person name="Thane T."/>
            <person name="Scimone A."/>
            <person name="Thane N."/>
            <person name="Henke J."/>
            <person name="Wang T."/>
            <person name="Ruppert J."/>
            <person name="Shah N."/>
            <person name="Rotter K."/>
            <person name="Hodges J."/>
            <person name="Ingenthron E."/>
            <person name="Cordes M."/>
            <person name="Kohlberg S."/>
            <person name="Sgro J."/>
            <person name="Delgado B."/>
            <person name="Mead K."/>
            <person name="Chinwalla A."/>
            <person name="Leonard S."/>
            <person name="Crouse K."/>
            <person name="Collura K."/>
            <person name="Kudrna D."/>
            <person name="Currie J."/>
            <person name="He R."/>
            <person name="Angelova A."/>
            <person name="Rajasekar S."/>
            <person name="Mueller T."/>
            <person name="Lomeli R."/>
            <person name="Scara G."/>
            <person name="Ko A."/>
            <person name="Delaney K."/>
            <person name="Wissotski M."/>
            <person name="Lopez G."/>
            <person name="Campos D."/>
            <person name="Braidotti M."/>
            <person name="Ashley E."/>
            <person name="Golser W."/>
            <person name="Kim H."/>
            <person name="Lee S."/>
            <person name="Lin J."/>
            <person name="Dujmic Z."/>
            <person name="Kim W."/>
            <person name="Talag J."/>
            <person name="Zuccolo A."/>
            <person name="Fan C."/>
            <person name="Sebastian A."/>
            <person name="Kramer M."/>
            <person name="Spiegel L."/>
            <person name="Nascimento L."/>
            <person name="Zutavern T."/>
            <person name="Miller B."/>
            <person name="Ambroise C."/>
            <person name="Muller S."/>
            <person name="Spooner W."/>
            <person name="Narechania A."/>
            <person name="Ren L."/>
            <person name="Wei S."/>
            <person name="Kumari S."/>
            <person name="Faga B."/>
            <person name="Levy M.J."/>
            <person name="McMahan L."/>
            <person name="Van Buren P."/>
            <person name="Vaughn M.W."/>
            <person name="Ying K."/>
            <person name="Yeh C.-T."/>
            <person name="Emrich S.J."/>
            <person name="Jia Y."/>
            <person name="Kalyanaraman A."/>
            <person name="Hsia A.-P."/>
            <person name="Barbazuk W.B."/>
            <person name="Baucom R.S."/>
            <person name="Brutnell T.P."/>
            <person name="Carpita N.C."/>
            <person name="Chaparro C."/>
            <person name="Chia J.-M."/>
            <person name="Deragon J.-M."/>
            <person name="Estill J.C."/>
            <person name="Fu Y."/>
            <person name="Jeddeloh J.A."/>
            <person name="Han Y."/>
            <person name="Lee H."/>
            <person name="Li P."/>
            <person name="Lisch D.R."/>
            <person name="Liu S."/>
            <person name="Liu Z."/>
            <person name="Nagel D.H."/>
            <person name="McCann M.C."/>
            <person name="SanMiguel P."/>
            <person name="Myers A.M."/>
            <person name="Nettleton D."/>
            <person name="Nguyen J."/>
            <person name="Penning B.W."/>
            <person name="Ponnala L."/>
            <person name="Schneider K.L."/>
            <person name="Schwartz D.C."/>
            <person name="Sharma A."/>
            <person name="Soderlund C."/>
            <person name="Springer N.M."/>
            <person name="Sun Q."/>
            <person name="Wang H."/>
            <person name="Waterman M."/>
            <person name="Westerman R."/>
            <person name="Wolfgruber T.K."/>
            <person name="Yang L."/>
            <person name="Yu Y."/>
            <person name="Zhang L."/>
            <person name="Zhou S."/>
            <person name="Zhu Q."/>
            <person name="Bennetzen J.L."/>
            <person name="Dawe R.K."/>
            <person name="Jiang J."/>
            <person name="Jiang N."/>
            <person name="Presting G.G."/>
            <person name="Wessler S.R."/>
            <person name="Aluru S."/>
            <person name="Martienssen R.A."/>
            <person name="Clifton S.W."/>
            <person name="McCombie W.R."/>
            <person name="Wing R.A."/>
            <person name="Wilson R.K."/>
        </authorList>
    </citation>
    <scope>NUCLEOTIDE SEQUENCE [LARGE SCALE GENOMIC DNA]</scope>
    <source>
        <strain evidence="5">cv. B73</strain>
    </source>
</reference>
<protein>
    <recommendedName>
        <fullName evidence="3">Plant antimicrobial peptide domain-containing protein</fullName>
    </recommendedName>
</protein>
<feature type="compositionally biased region" description="Low complexity" evidence="1">
    <location>
        <begin position="177"/>
        <end position="211"/>
    </location>
</feature>
<evidence type="ECO:0000313" key="5">
    <source>
        <dbReference type="Proteomes" id="UP000007305"/>
    </source>
</evidence>
<reference evidence="4" key="3">
    <citation type="submission" date="2021-05" db="UniProtKB">
        <authorList>
            <consortium name="EnsemblPlants"/>
        </authorList>
    </citation>
    <scope>IDENTIFICATION</scope>
    <source>
        <strain evidence="4">cv. B73</strain>
    </source>
</reference>
<dbReference type="EnsemblPlants" id="Zm00001eb200480_T003">
    <property type="protein sequence ID" value="Zm00001eb200480_P003"/>
    <property type="gene ID" value="Zm00001eb200480"/>
</dbReference>
<accession>A0A804P0S3</accession>
<reference evidence="4" key="2">
    <citation type="submission" date="2019-07" db="EMBL/GenBank/DDBJ databases">
        <authorList>
            <person name="Seetharam A."/>
            <person name="Woodhouse M."/>
            <person name="Cannon E."/>
        </authorList>
    </citation>
    <scope>NUCLEOTIDE SEQUENCE [LARGE SCALE GENOMIC DNA]</scope>
    <source>
        <strain evidence="4">cv. B73</strain>
    </source>
</reference>
<dbReference type="Pfam" id="PF14861">
    <property type="entry name" value="Antimicrobial21"/>
    <property type="match status" value="2"/>
</dbReference>
<dbReference type="GO" id="GO:0050832">
    <property type="term" value="P:defense response to fungus"/>
    <property type="evidence" value="ECO:0007669"/>
    <property type="project" value="InterPro"/>
</dbReference>
<feature type="chain" id="PRO_5032413262" description="Plant antimicrobial peptide domain-containing protein" evidence="2">
    <location>
        <begin position="30"/>
        <end position="248"/>
    </location>
</feature>
<dbReference type="Proteomes" id="UP000007305">
    <property type="component" value="Chromosome 4"/>
</dbReference>
<keyword evidence="6" id="KW-1267">Proteomics identification</keyword>
<dbReference type="InterPro" id="IPR029227">
    <property type="entry name" value="Plant_Antimicrobial"/>
</dbReference>
<evidence type="ECO:0000256" key="1">
    <source>
        <dbReference type="SAM" id="MobiDB-lite"/>
    </source>
</evidence>
<keyword evidence="2" id="KW-0732">Signal</keyword>
<feature type="signal peptide" evidence="2">
    <location>
        <begin position="1"/>
        <end position="29"/>
    </location>
</feature>
<name>A0A804P0S3_MAIZE</name>
<sequence>MGKGSVGASWWAFLLLAGVLLVVAATAGAEDGVVERDRKEDLRWCKQACEWQYGKDTPRKRECESECRERHQQADAGEDGDSGVDAYVSRSGRGECRRQCLRRHEGQPWETQECMRRCRRRGLAVDMEQEYGRGSESAGKCRERCERHHRGDWWERQRCLMDCKSREREEEGGSGGRAAHATTLTTTPATATGARRSASSTTATTTSSSSACATAAAAVAGKRWPAPSLRWCDDRRRAWRGAELIIKG</sequence>
<evidence type="ECO:0007829" key="6">
    <source>
        <dbReference type="PeptideAtlas" id="A0A804P0S3"/>
    </source>
</evidence>
<dbReference type="OrthoDB" id="696938at2759"/>
<proteinExistence type="evidence at protein level"/>
<feature type="domain" description="Plant antimicrobial peptide" evidence="3">
    <location>
        <begin position="135"/>
        <end position="167"/>
    </location>
</feature>
<keyword evidence="5" id="KW-1185">Reference proteome</keyword>
<organism evidence="4 5">
    <name type="scientific">Zea mays</name>
    <name type="common">Maize</name>
    <dbReference type="NCBI Taxonomy" id="4577"/>
    <lineage>
        <taxon>Eukaryota</taxon>
        <taxon>Viridiplantae</taxon>
        <taxon>Streptophyta</taxon>
        <taxon>Embryophyta</taxon>
        <taxon>Tracheophyta</taxon>
        <taxon>Spermatophyta</taxon>
        <taxon>Magnoliopsida</taxon>
        <taxon>Liliopsida</taxon>
        <taxon>Poales</taxon>
        <taxon>Poaceae</taxon>
        <taxon>PACMAD clade</taxon>
        <taxon>Panicoideae</taxon>
        <taxon>Andropogonodae</taxon>
        <taxon>Andropogoneae</taxon>
        <taxon>Tripsacinae</taxon>
        <taxon>Zea</taxon>
    </lineage>
</organism>
<evidence type="ECO:0000259" key="3">
    <source>
        <dbReference type="SMART" id="SM01357"/>
    </source>
</evidence>